<gene>
    <name evidence="1" type="ORF">GEV01_18570</name>
</gene>
<sequence>MELTNGVYTIVEAARLLACEPYKLINKGILGELKLLVRVPDHLDAYNAGYSEVHRNLVLTNEGEKPKPFRQSDIEFLVLPEEALTLLAVSQVFVWGTFVQAGRLCTTSGEVEILEAVVPPTWPGMLLAHKSTDVFHRCFATYRPGLNVNVPSEIRNPQKFKIDVNDLLLSRLDLARIVDSGEYQLSQPNDFPQLDVQPHTSRKLQCLYTLFCRVWAQFSSPGFLRPQGDAIFQTLKTEFRFSKRAAGFGAQVIASNVTIERDDDGALRIVAEQMSALILGATFHWKPLPGVQFTVKDTETVTEWFEGTYGWAKSPAEIASVIIRPDYAPRGRPSSKAK</sequence>
<name>A0A843SBC6_9BURK</name>
<dbReference type="Proteomes" id="UP000444318">
    <property type="component" value="Unassembled WGS sequence"/>
</dbReference>
<protein>
    <submittedName>
        <fullName evidence="1">Uncharacterized protein</fullName>
    </submittedName>
</protein>
<evidence type="ECO:0000313" key="2">
    <source>
        <dbReference type="Proteomes" id="UP000444318"/>
    </source>
</evidence>
<dbReference type="AlphaFoldDB" id="A0A843SBC6"/>
<keyword evidence="2" id="KW-1185">Reference proteome</keyword>
<comment type="caution">
    <text evidence="1">The sequence shown here is derived from an EMBL/GenBank/DDBJ whole genome shotgun (WGS) entry which is preliminary data.</text>
</comment>
<proteinExistence type="predicted"/>
<dbReference type="RefSeq" id="WP_152807022.1">
    <property type="nucleotide sequence ID" value="NZ_WHUF01000004.1"/>
</dbReference>
<evidence type="ECO:0000313" key="1">
    <source>
        <dbReference type="EMBL" id="MQA21529.1"/>
    </source>
</evidence>
<reference evidence="1 2" key="1">
    <citation type="submission" date="2019-10" db="EMBL/GenBank/DDBJ databases">
        <title>Two novel species isolated from a subtropical stream in China.</title>
        <authorList>
            <person name="Lu H."/>
        </authorList>
    </citation>
    <scope>NUCLEOTIDE SEQUENCE [LARGE SCALE GENOMIC DNA]</scope>
    <source>
        <strain evidence="1 2">FT103W</strain>
    </source>
</reference>
<accession>A0A843SBC6</accession>
<organism evidence="1 2">
    <name type="scientific">Rugamonas rivuli</name>
    <dbReference type="NCBI Taxonomy" id="2743358"/>
    <lineage>
        <taxon>Bacteria</taxon>
        <taxon>Pseudomonadati</taxon>
        <taxon>Pseudomonadota</taxon>
        <taxon>Betaproteobacteria</taxon>
        <taxon>Burkholderiales</taxon>
        <taxon>Oxalobacteraceae</taxon>
        <taxon>Telluria group</taxon>
        <taxon>Rugamonas</taxon>
    </lineage>
</organism>
<dbReference type="EMBL" id="WHUF01000004">
    <property type="protein sequence ID" value="MQA21529.1"/>
    <property type="molecule type" value="Genomic_DNA"/>
</dbReference>